<reference evidence="2 3" key="1">
    <citation type="submission" date="2019-05" db="EMBL/GenBank/DDBJ databases">
        <title>Streptomyces marianii sp. nov., a novel marine actinomycete from southern coast of India.</title>
        <authorList>
            <person name="Iniyan A.M."/>
            <person name="Wink J."/>
            <person name="Ramprasad E."/>
            <person name="Ramana C.V."/>
            <person name="Bunk B."/>
            <person name="Sproer C."/>
            <person name="Joseph F.-J.R.S."/>
            <person name="Vincent S.G.P."/>
        </authorList>
    </citation>
    <scope>NUCLEOTIDE SEQUENCE [LARGE SCALE GENOMIC DNA]</scope>
    <source>
        <strain evidence="2 3">ICN19</strain>
    </source>
</reference>
<evidence type="ECO:0000313" key="2">
    <source>
        <dbReference type="EMBL" id="TLQ42956.1"/>
    </source>
</evidence>
<gene>
    <name evidence="2" type="ORF">FEF34_07120</name>
</gene>
<dbReference type="RefSeq" id="WP_138052372.1">
    <property type="nucleotide sequence ID" value="NZ_VAWE01000001.1"/>
</dbReference>
<accession>A0A5R9DZW4</accession>
<evidence type="ECO:0000313" key="3">
    <source>
        <dbReference type="Proteomes" id="UP000305921"/>
    </source>
</evidence>
<feature type="compositionally biased region" description="Basic and acidic residues" evidence="1">
    <location>
        <begin position="525"/>
        <end position="534"/>
    </location>
</feature>
<dbReference type="OrthoDB" id="3917849at2"/>
<dbReference type="AlphaFoldDB" id="A0A5R9DZW4"/>
<dbReference type="CDD" id="cd20739">
    <property type="entry name" value="PoNe_DUF637"/>
    <property type="match status" value="1"/>
</dbReference>
<dbReference type="Proteomes" id="UP000305921">
    <property type="component" value="Unassembled WGS sequence"/>
</dbReference>
<keyword evidence="3" id="KW-1185">Reference proteome</keyword>
<name>A0A5R9DZW4_9ACTN</name>
<dbReference type="InterPro" id="IPR049762">
    <property type="entry name" value="PoNe_dom"/>
</dbReference>
<comment type="caution">
    <text evidence="2">The sequence shown here is derived from an EMBL/GenBank/DDBJ whole genome shotgun (WGS) entry which is preliminary data.</text>
</comment>
<feature type="region of interest" description="Disordered" evidence="1">
    <location>
        <begin position="411"/>
        <end position="584"/>
    </location>
</feature>
<feature type="compositionally biased region" description="Basic and acidic residues" evidence="1">
    <location>
        <begin position="432"/>
        <end position="443"/>
    </location>
</feature>
<dbReference type="EMBL" id="VAWE01000001">
    <property type="protein sequence ID" value="TLQ42956.1"/>
    <property type="molecule type" value="Genomic_DNA"/>
</dbReference>
<protein>
    <submittedName>
        <fullName evidence="2">Uncharacterized protein</fullName>
    </submittedName>
</protein>
<proteinExistence type="predicted"/>
<sequence>MIEPSGISQFTGDLDQLEKDVSGLRSDAIGIRNGGKDVHSRFQSLEAFYTAPEADDLFATTRPVMDKADSFAAKLETVADALDTFSVEARPLAQRLARLKSDAITFVDGVQGDDEWTYDEGKIQRHQELMDGVAAAESAFREAERRAATKISAIVGGPEFVVDDGSHTSNSETVMYGYDADTLKQAKELPWGTPESESHHAWEVGYWAKSFFWDGLVIDNIVGGIKGLGTLVGWNGSDAAGDAWSHLGDIVSGIGQYTITPYDAFMDWAIGPDEESATEIRQKQAAKDFGKSLVAWDMWGENPARASATVVFNVLTLGAGPLAAASKGGKAGAGAKTAATAAKIGEYIDPVTAGLKVSGKAVSALPKISDVTANIRTGITAAGDSQRLNSVLELDDGSKVIVEDGQFIPVDKHGNVISDTPRQEASAGARTTPERTPAREHELAGVGASSRTPGATAHAGDTLPHPAGHATSSSGSSGDTAHRTGEAPGRVGAAHAVGTETPRSGAGPNTNGHGGTDSGAHGGSRLHDLGRTGDDAMGDTGHVGDEAVPPANHADEGTGSSGGERELTAAERKQIQDEHIRKANDPDKTWFKKYYDKRGHRSDKSATENGVELPILAKDSNDNWISKYDLPSGPSEVRFGRTPFRPDTVDPAHLEHLNDVAKNRKVGAALTNAERAFEKNPSTSTKDVLETAQRAYHQQLGDVPNNSKMGERLGEDAARYHVVPEGFPEPEWVPLPKTPNGADMFDQLYKLGDGNYLIVEAKAPKGDLEWRKGAGAAKGIMVKQGTKEYVQTIIAQMQSRAGRSPTDGRIALELLKAMKAKKLQYVLVKANENTGSYAGAVLEHFKIT</sequence>
<organism evidence="2 3">
    <name type="scientific">Streptomyces marianii</name>
    <dbReference type="NCBI Taxonomy" id="1817406"/>
    <lineage>
        <taxon>Bacteria</taxon>
        <taxon>Bacillati</taxon>
        <taxon>Actinomycetota</taxon>
        <taxon>Actinomycetes</taxon>
        <taxon>Kitasatosporales</taxon>
        <taxon>Streptomycetaceae</taxon>
        <taxon>Streptomyces</taxon>
    </lineage>
</organism>
<feature type="compositionally biased region" description="Gly residues" evidence="1">
    <location>
        <begin position="512"/>
        <end position="522"/>
    </location>
</feature>
<evidence type="ECO:0000256" key="1">
    <source>
        <dbReference type="SAM" id="MobiDB-lite"/>
    </source>
</evidence>
<feature type="compositionally biased region" description="Basic and acidic residues" evidence="1">
    <location>
        <begin position="563"/>
        <end position="584"/>
    </location>
</feature>